<reference evidence="2" key="1">
    <citation type="submission" date="2022-04" db="EMBL/GenBank/DDBJ databases">
        <title>A functionally conserved STORR gene fusion in Papaver species that diverged 16.8 million years ago.</title>
        <authorList>
            <person name="Catania T."/>
        </authorList>
    </citation>
    <scope>NUCLEOTIDE SEQUENCE</scope>
    <source>
        <strain evidence="2">S-188037</strain>
    </source>
</reference>
<dbReference type="InterPro" id="IPR024752">
    <property type="entry name" value="Myb/SANT-like_dom"/>
</dbReference>
<feature type="non-terminal residue" evidence="2">
    <location>
        <position position="110"/>
    </location>
</feature>
<dbReference type="Proteomes" id="UP001202328">
    <property type="component" value="Unassembled WGS sequence"/>
</dbReference>
<evidence type="ECO:0000313" key="3">
    <source>
        <dbReference type="Proteomes" id="UP001202328"/>
    </source>
</evidence>
<organism evidence="2 3">
    <name type="scientific">Papaver atlanticum</name>
    <dbReference type="NCBI Taxonomy" id="357466"/>
    <lineage>
        <taxon>Eukaryota</taxon>
        <taxon>Viridiplantae</taxon>
        <taxon>Streptophyta</taxon>
        <taxon>Embryophyta</taxon>
        <taxon>Tracheophyta</taxon>
        <taxon>Spermatophyta</taxon>
        <taxon>Magnoliopsida</taxon>
        <taxon>Ranunculales</taxon>
        <taxon>Papaveraceae</taxon>
        <taxon>Papaveroideae</taxon>
        <taxon>Papaver</taxon>
    </lineage>
</organism>
<comment type="caution">
    <text evidence="2">The sequence shown here is derived from an EMBL/GenBank/DDBJ whole genome shotgun (WGS) entry which is preliminary data.</text>
</comment>
<keyword evidence="3" id="KW-1185">Reference proteome</keyword>
<gene>
    <name evidence="2" type="ORF">MKW98_007446</name>
</gene>
<proteinExistence type="predicted"/>
<dbReference type="EMBL" id="JAJJMB010012081">
    <property type="protein sequence ID" value="KAI3891141.1"/>
    <property type="molecule type" value="Genomic_DNA"/>
</dbReference>
<dbReference type="AlphaFoldDB" id="A0AAD4SCK7"/>
<accession>A0AAD4SCK7</accession>
<protein>
    <recommendedName>
        <fullName evidence="1">Myb/SANT-like domain-containing protein</fullName>
    </recommendedName>
</protein>
<sequence>MESESSSAANGRTTWTPPMDHLFIELMVEQVVNRQLLDGQFSKTAWANIVTKFKESFGPSFNKKVSRNCMKTLKKIFNGVSSLRGTSGFGWNDTKEIVTAPDDVWKKHIE</sequence>
<name>A0AAD4SCK7_9MAGN</name>
<evidence type="ECO:0000313" key="2">
    <source>
        <dbReference type="EMBL" id="KAI3891141.1"/>
    </source>
</evidence>
<dbReference type="Pfam" id="PF12776">
    <property type="entry name" value="Myb_DNA-bind_3"/>
    <property type="match status" value="1"/>
</dbReference>
<evidence type="ECO:0000259" key="1">
    <source>
        <dbReference type="Pfam" id="PF12776"/>
    </source>
</evidence>
<dbReference type="PANTHER" id="PTHR46929:SF33">
    <property type="entry name" value="L10-INTERACTING MYB DOMAIN-CONTAINING PROTEIN-LIKE ISOFORM X1"/>
    <property type="match status" value="1"/>
</dbReference>
<dbReference type="PANTHER" id="PTHR46929">
    <property type="entry name" value="EXPRESSED PROTEIN"/>
    <property type="match status" value="1"/>
</dbReference>
<feature type="domain" description="Myb/SANT-like" evidence="1">
    <location>
        <begin position="14"/>
        <end position="108"/>
    </location>
</feature>